<dbReference type="GO" id="GO:0005737">
    <property type="term" value="C:cytoplasm"/>
    <property type="evidence" value="ECO:0007669"/>
    <property type="project" value="TreeGrafter"/>
</dbReference>
<accession>A0A4R1BQ02</accession>
<dbReference type="Proteomes" id="UP000295334">
    <property type="component" value="Unassembled WGS sequence"/>
</dbReference>
<dbReference type="PANTHER" id="PTHR13847">
    <property type="entry name" value="SARCOSINE DEHYDROGENASE-RELATED"/>
    <property type="match status" value="1"/>
</dbReference>
<dbReference type="Gene3D" id="3.30.9.10">
    <property type="entry name" value="D-Amino Acid Oxidase, subunit A, domain 2"/>
    <property type="match status" value="1"/>
</dbReference>
<reference evidence="2 3" key="1">
    <citation type="submission" date="2019-03" db="EMBL/GenBank/DDBJ databases">
        <authorList>
            <person name="Kim M.K.M."/>
        </authorList>
    </citation>
    <scope>NUCLEOTIDE SEQUENCE [LARGE SCALE GENOMIC DNA]</scope>
    <source>
        <strain evidence="2 3">17J68-12</strain>
    </source>
</reference>
<evidence type="ECO:0000313" key="3">
    <source>
        <dbReference type="Proteomes" id="UP000295334"/>
    </source>
</evidence>
<sequence>MVLKGENTGIGRKCALKYLYNMFSIWEKETVLAPQDVVIAGGGFAGLWTAFHLLRRYPKARIAVLEKDFMSMGASTRNAGFACFGSLGELVADATEIGNDSMLDLVALRYRGLKQIRKYWKPSDIDLDWCGGYELFPPGGFSSEVLAENIEYINRLLRPITGEKHTFRECSNKISRFGFGNTSAMVVNEGEGALHAGKLAGALRRHLQRKGVQLLHSVSVTAFTEESNSVEVHTDRDFSVKAHYLAVCTNTAAGSLLPELSVTPARGQVLLTSPIEGLPWRGTFHADEGYYYFRNLGNRVLLGGARNKAFDEERSNEHATTPLIQGELERFLNEVILPGKHGTYSIELRWSGIMGMGTDKYPVMGSVRPRILAAVALGGIGVAVAPEAGRKLAKLVNL</sequence>
<dbReference type="OrthoDB" id="1491488at2"/>
<evidence type="ECO:0000259" key="1">
    <source>
        <dbReference type="Pfam" id="PF01266"/>
    </source>
</evidence>
<dbReference type="EMBL" id="SJZI01000001">
    <property type="protein sequence ID" value="TCJ19651.1"/>
    <property type="molecule type" value="Genomic_DNA"/>
</dbReference>
<dbReference type="InterPro" id="IPR036188">
    <property type="entry name" value="FAD/NAD-bd_sf"/>
</dbReference>
<comment type="caution">
    <text evidence="2">The sequence shown here is derived from an EMBL/GenBank/DDBJ whole genome shotgun (WGS) entry which is preliminary data.</text>
</comment>
<gene>
    <name evidence="2" type="ORF">EPD60_00580</name>
</gene>
<protein>
    <submittedName>
        <fullName evidence="2">FAD-binding oxidoreductase</fullName>
    </submittedName>
</protein>
<feature type="domain" description="FAD dependent oxidoreductase" evidence="1">
    <location>
        <begin position="36"/>
        <end position="395"/>
    </location>
</feature>
<dbReference type="SUPFAM" id="SSF51905">
    <property type="entry name" value="FAD/NAD(P)-binding domain"/>
    <property type="match status" value="1"/>
</dbReference>
<evidence type="ECO:0000313" key="2">
    <source>
        <dbReference type="EMBL" id="TCJ19651.1"/>
    </source>
</evidence>
<proteinExistence type="predicted"/>
<keyword evidence="3" id="KW-1185">Reference proteome</keyword>
<dbReference type="InterPro" id="IPR006076">
    <property type="entry name" value="FAD-dep_OxRdtase"/>
</dbReference>
<organism evidence="2 3">
    <name type="scientific">Flaviaesturariibacter flavus</name>
    <dbReference type="NCBI Taxonomy" id="2502780"/>
    <lineage>
        <taxon>Bacteria</taxon>
        <taxon>Pseudomonadati</taxon>
        <taxon>Bacteroidota</taxon>
        <taxon>Chitinophagia</taxon>
        <taxon>Chitinophagales</taxon>
        <taxon>Chitinophagaceae</taxon>
        <taxon>Flaviaestuariibacter</taxon>
    </lineage>
</organism>
<dbReference type="Pfam" id="PF01266">
    <property type="entry name" value="DAO"/>
    <property type="match status" value="1"/>
</dbReference>
<name>A0A4R1BQ02_9BACT</name>
<dbReference type="Gene3D" id="3.50.50.60">
    <property type="entry name" value="FAD/NAD(P)-binding domain"/>
    <property type="match status" value="1"/>
</dbReference>
<dbReference type="AlphaFoldDB" id="A0A4R1BQ02"/>
<dbReference type="PANTHER" id="PTHR13847:SF281">
    <property type="entry name" value="FAD DEPENDENT OXIDOREDUCTASE DOMAIN-CONTAINING PROTEIN"/>
    <property type="match status" value="1"/>
</dbReference>